<dbReference type="EMBL" id="CAJOBC010002901">
    <property type="protein sequence ID" value="CAF3757343.1"/>
    <property type="molecule type" value="Genomic_DNA"/>
</dbReference>
<comment type="caution">
    <text evidence="1">The sequence shown here is derived from an EMBL/GenBank/DDBJ whole genome shotgun (WGS) entry which is preliminary data.</text>
</comment>
<dbReference type="Proteomes" id="UP000681722">
    <property type="component" value="Unassembled WGS sequence"/>
</dbReference>
<keyword evidence="3" id="KW-1185">Reference proteome</keyword>
<evidence type="ECO:0000313" key="3">
    <source>
        <dbReference type="Proteomes" id="UP000663829"/>
    </source>
</evidence>
<proteinExistence type="predicted"/>
<protein>
    <submittedName>
        <fullName evidence="1">Uncharacterized protein</fullName>
    </submittedName>
</protein>
<gene>
    <name evidence="1" type="ORF">GPM918_LOCUS12955</name>
    <name evidence="2" type="ORF">SRO942_LOCUS12955</name>
</gene>
<evidence type="ECO:0000313" key="1">
    <source>
        <dbReference type="EMBL" id="CAF0985081.1"/>
    </source>
</evidence>
<dbReference type="AlphaFoldDB" id="A0A814FFL9"/>
<dbReference type="EMBL" id="CAJNOQ010002901">
    <property type="protein sequence ID" value="CAF0985081.1"/>
    <property type="molecule type" value="Genomic_DNA"/>
</dbReference>
<organism evidence="1 3">
    <name type="scientific">Didymodactylos carnosus</name>
    <dbReference type="NCBI Taxonomy" id="1234261"/>
    <lineage>
        <taxon>Eukaryota</taxon>
        <taxon>Metazoa</taxon>
        <taxon>Spiralia</taxon>
        <taxon>Gnathifera</taxon>
        <taxon>Rotifera</taxon>
        <taxon>Eurotatoria</taxon>
        <taxon>Bdelloidea</taxon>
        <taxon>Philodinida</taxon>
        <taxon>Philodinidae</taxon>
        <taxon>Didymodactylos</taxon>
    </lineage>
</organism>
<evidence type="ECO:0000313" key="2">
    <source>
        <dbReference type="EMBL" id="CAF3757343.1"/>
    </source>
</evidence>
<dbReference type="Proteomes" id="UP000663829">
    <property type="component" value="Unassembled WGS sequence"/>
</dbReference>
<sequence length="131" mass="15624">MHRIPTLSKHVREMTFKYAKALESTMSLDSMFSIAPRALYFRKLEEYRNNGECKVCIGFDDVKWHNKQQDDTKLPKRSWKKEVSQWLDQHEVSYLDVYTKSELLELVDAYAPKTKYKVDEAAKQFKIEILR</sequence>
<name>A0A814FFL9_9BILA</name>
<accession>A0A814FFL9</accession>
<reference evidence="1" key="1">
    <citation type="submission" date="2021-02" db="EMBL/GenBank/DDBJ databases">
        <authorList>
            <person name="Nowell W R."/>
        </authorList>
    </citation>
    <scope>NUCLEOTIDE SEQUENCE</scope>
</reference>